<gene>
    <name evidence="10" type="ORF">CPRI1469_LOCUS5888</name>
</gene>
<dbReference type="FunFam" id="2.40.110.10:FF:000002">
    <property type="entry name" value="Acyl-CoA dehydrogenase fadE12"/>
    <property type="match status" value="1"/>
</dbReference>
<evidence type="ECO:0000256" key="1">
    <source>
        <dbReference type="ARBA" id="ARBA00001974"/>
    </source>
</evidence>
<dbReference type="GO" id="GO:0050660">
    <property type="term" value="F:flavin adenine dinucleotide binding"/>
    <property type="evidence" value="ECO:0007669"/>
    <property type="project" value="InterPro"/>
</dbReference>
<dbReference type="Pfam" id="PF00441">
    <property type="entry name" value="Acyl-CoA_dh_1"/>
    <property type="match status" value="1"/>
</dbReference>
<dbReference type="InterPro" id="IPR046373">
    <property type="entry name" value="Acyl-CoA_Oxase/DH_mid-dom_sf"/>
</dbReference>
<evidence type="ECO:0000256" key="5">
    <source>
        <dbReference type="ARBA" id="ARBA00023002"/>
    </source>
</evidence>
<sequence>MGGGNIGEGRQPVYGTMVPFGDPSWYRGHNSPYYRDTHHAWRAKIRAFCESEIMPYCKEWDDEKKLPDDLLRKCYEAQILPASCGGQWPTEYVGPGPADFDAFHELIMIDELSRCGSGGVMWGIMGGLAIGLPPVLQNASKYIKDKVAADCLNGSKRICLCITEPTHGSDVANLRTSAVKSKCGKFYVVNGEKKWITNGTYADYFIVAARTGGKGNKGISLLLVDRSMAGIETKKMDCMGMFASGTAYITLEDVHVPCSKVIGEVNKGFYYIMYNFNHERWMLIAQAVRFARVCLEESVKHAMRRKTFGKKLIEHPVIRLKIAEMARQVEATQAMLESLTYQMNTMSKEEQNLKLGGDTAMLKVQATKVYEYCARESQQILGGIAYTKGGLGEKVERLGREVRAYAIPGGSEEIMLDLSVRQAMKISKVLKSKM</sequence>
<dbReference type="InterPro" id="IPR050741">
    <property type="entry name" value="Acyl-CoA_dehydrogenase"/>
</dbReference>
<dbReference type="GO" id="GO:0003995">
    <property type="term" value="F:acyl-CoA dehydrogenase activity"/>
    <property type="evidence" value="ECO:0007669"/>
    <property type="project" value="TreeGrafter"/>
</dbReference>
<feature type="domain" description="Acyl-CoA oxidase/dehydrogenase middle" evidence="8">
    <location>
        <begin position="159"/>
        <end position="254"/>
    </location>
</feature>
<keyword evidence="3 6" id="KW-0285">Flavoprotein</keyword>
<evidence type="ECO:0000259" key="9">
    <source>
        <dbReference type="Pfam" id="PF02771"/>
    </source>
</evidence>
<dbReference type="InterPro" id="IPR013786">
    <property type="entry name" value="AcylCoA_DH/ox_N"/>
</dbReference>
<dbReference type="InterPro" id="IPR009100">
    <property type="entry name" value="AcylCoA_DH/oxidase_NM_dom_sf"/>
</dbReference>
<evidence type="ECO:0000259" key="7">
    <source>
        <dbReference type="Pfam" id="PF00441"/>
    </source>
</evidence>
<dbReference type="Gene3D" id="1.20.140.10">
    <property type="entry name" value="Butyryl-CoA Dehydrogenase, subunit A, domain 3"/>
    <property type="match status" value="1"/>
</dbReference>
<dbReference type="PANTHER" id="PTHR48083:SF28">
    <property type="entry name" value="ACYL-COA DEHYDROGENASE FAMILY PROTEIN (AFU_ORTHOLOGUE AFUA_6G10880)-RELATED"/>
    <property type="match status" value="1"/>
</dbReference>
<dbReference type="SUPFAM" id="SSF56645">
    <property type="entry name" value="Acyl-CoA dehydrogenase NM domain-like"/>
    <property type="match status" value="1"/>
</dbReference>
<feature type="domain" description="Acyl-CoA dehydrogenase/oxidase C-terminal" evidence="7">
    <location>
        <begin position="266"/>
        <end position="422"/>
    </location>
</feature>
<evidence type="ECO:0000256" key="3">
    <source>
        <dbReference type="ARBA" id="ARBA00022630"/>
    </source>
</evidence>
<dbReference type="InterPro" id="IPR006091">
    <property type="entry name" value="Acyl-CoA_Oxase/DH_mid-dom"/>
</dbReference>
<evidence type="ECO:0000256" key="6">
    <source>
        <dbReference type="RuleBase" id="RU362125"/>
    </source>
</evidence>
<dbReference type="GO" id="GO:0005737">
    <property type="term" value="C:cytoplasm"/>
    <property type="evidence" value="ECO:0007669"/>
    <property type="project" value="TreeGrafter"/>
</dbReference>
<dbReference type="InterPro" id="IPR037069">
    <property type="entry name" value="AcylCoA_DH/ox_N_sf"/>
</dbReference>
<proteinExistence type="inferred from homology"/>
<accession>A0A7S2T2Q7</accession>
<organism evidence="10">
    <name type="scientific">Chloropicon primus</name>
    <dbReference type="NCBI Taxonomy" id="1764295"/>
    <lineage>
        <taxon>Eukaryota</taxon>
        <taxon>Viridiplantae</taxon>
        <taxon>Chlorophyta</taxon>
        <taxon>Chloropicophyceae</taxon>
        <taxon>Chloropicales</taxon>
        <taxon>Chloropicaceae</taxon>
        <taxon>Chloropicon</taxon>
    </lineage>
</organism>
<feature type="domain" description="Acyl-CoA dehydrogenase/oxidase N-terminal" evidence="9">
    <location>
        <begin position="36"/>
        <end position="154"/>
    </location>
</feature>
<evidence type="ECO:0000256" key="4">
    <source>
        <dbReference type="ARBA" id="ARBA00022827"/>
    </source>
</evidence>
<dbReference type="Pfam" id="PF02770">
    <property type="entry name" value="Acyl-CoA_dh_M"/>
    <property type="match status" value="1"/>
</dbReference>
<evidence type="ECO:0008006" key="11">
    <source>
        <dbReference type="Google" id="ProtNLM"/>
    </source>
</evidence>
<dbReference type="Pfam" id="PF02771">
    <property type="entry name" value="Acyl-CoA_dh_N"/>
    <property type="match status" value="1"/>
</dbReference>
<dbReference type="Gene3D" id="1.10.540.10">
    <property type="entry name" value="Acyl-CoA dehydrogenase/oxidase, N-terminal domain"/>
    <property type="match status" value="1"/>
</dbReference>
<keyword evidence="5 6" id="KW-0560">Oxidoreductase</keyword>
<evidence type="ECO:0000313" key="10">
    <source>
        <dbReference type="EMBL" id="CAD9717028.1"/>
    </source>
</evidence>
<keyword evidence="4 6" id="KW-0274">FAD</keyword>
<dbReference type="AlphaFoldDB" id="A0A7S2T2Q7"/>
<dbReference type="PANTHER" id="PTHR48083">
    <property type="entry name" value="MEDIUM-CHAIN SPECIFIC ACYL-COA DEHYDROGENASE, MITOCHONDRIAL-RELATED"/>
    <property type="match status" value="1"/>
</dbReference>
<dbReference type="EMBL" id="HBHL01008875">
    <property type="protein sequence ID" value="CAD9717028.1"/>
    <property type="molecule type" value="Transcribed_RNA"/>
</dbReference>
<name>A0A7S2T2Q7_9CHLO</name>
<dbReference type="InterPro" id="IPR036250">
    <property type="entry name" value="AcylCo_DH-like_C"/>
</dbReference>
<comment type="similarity">
    <text evidence="2 6">Belongs to the acyl-CoA dehydrogenase family.</text>
</comment>
<dbReference type="Gene3D" id="2.40.110.10">
    <property type="entry name" value="Butyryl-CoA Dehydrogenase, subunit A, domain 2"/>
    <property type="match status" value="1"/>
</dbReference>
<comment type="cofactor">
    <cofactor evidence="1 6">
        <name>FAD</name>
        <dbReference type="ChEBI" id="CHEBI:57692"/>
    </cofactor>
</comment>
<evidence type="ECO:0000256" key="2">
    <source>
        <dbReference type="ARBA" id="ARBA00009347"/>
    </source>
</evidence>
<dbReference type="GO" id="GO:0033539">
    <property type="term" value="P:fatty acid beta-oxidation using acyl-CoA dehydrogenase"/>
    <property type="evidence" value="ECO:0007669"/>
    <property type="project" value="TreeGrafter"/>
</dbReference>
<reference evidence="10" key="1">
    <citation type="submission" date="2021-01" db="EMBL/GenBank/DDBJ databases">
        <authorList>
            <person name="Corre E."/>
            <person name="Pelletier E."/>
            <person name="Niang G."/>
            <person name="Scheremetjew M."/>
            <person name="Finn R."/>
            <person name="Kale V."/>
            <person name="Holt S."/>
            <person name="Cochrane G."/>
            <person name="Meng A."/>
            <person name="Brown T."/>
            <person name="Cohen L."/>
        </authorList>
    </citation>
    <scope>NUCLEOTIDE SEQUENCE</scope>
    <source>
        <strain evidence="10">CCMP1205</strain>
    </source>
</reference>
<dbReference type="SUPFAM" id="SSF47203">
    <property type="entry name" value="Acyl-CoA dehydrogenase C-terminal domain-like"/>
    <property type="match status" value="1"/>
</dbReference>
<protein>
    <recommendedName>
        <fullName evidence="11">Acyl-CoA dehydrogenase</fullName>
    </recommendedName>
</protein>
<dbReference type="InterPro" id="IPR009075">
    <property type="entry name" value="AcylCo_DH/oxidase_C"/>
</dbReference>
<evidence type="ECO:0000259" key="8">
    <source>
        <dbReference type="Pfam" id="PF02770"/>
    </source>
</evidence>